<dbReference type="InterPro" id="IPR013780">
    <property type="entry name" value="Glyco_hydro_b"/>
</dbReference>
<dbReference type="InterPro" id="IPR054363">
    <property type="entry name" value="GH95_cat"/>
</dbReference>
<gene>
    <name evidence="1" type="ORF">ACEZDG_33050</name>
</gene>
<dbReference type="EMBL" id="JBHEZX010000021">
    <property type="protein sequence ID" value="MFC1414101.1"/>
    <property type="molecule type" value="Genomic_DNA"/>
</dbReference>
<dbReference type="InterPro" id="IPR008928">
    <property type="entry name" value="6-hairpin_glycosidase_sf"/>
</dbReference>
<dbReference type="Proteomes" id="UP001592582">
    <property type="component" value="Unassembled WGS sequence"/>
</dbReference>
<proteinExistence type="predicted"/>
<protein>
    <submittedName>
        <fullName evidence="1">Uncharacterized protein</fullName>
    </submittedName>
</protein>
<dbReference type="Gene3D" id="2.60.40.1180">
    <property type="entry name" value="Golgi alpha-mannosidase II"/>
    <property type="match status" value="1"/>
</dbReference>
<evidence type="ECO:0000313" key="2">
    <source>
        <dbReference type="Proteomes" id="UP001592582"/>
    </source>
</evidence>
<dbReference type="Pfam" id="PF22124">
    <property type="entry name" value="Glyco_hydro_95_cat"/>
    <property type="match status" value="1"/>
</dbReference>
<comment type="caution">
    <text evidence="1">The sequence shown here is derived from an EMBL/GenBank/DDBJ whole genome shotgun (WGS) entry which is preliminary data.</text>
</comment>
<evidence type="ECO:0000313" key="1">
    <source>
        <dbReference type="EMBL" id="MFC1414101.1"/>
    </source>
</evidence>
<dbReference type="InterPro" id="IPR012341">
    <property type="entry name" value="6hp_glycosidase-like_sf"/>
</dbReference>
<organism evidence="1 2">
    <name type="scientific">Streptacidiphilus alkalitolerans</name>
    <dbReference type="NCBI Taxonomy" id="3342712"/>
    <lineage>
        <taxon>Bacteria</taxon>
        <taxon>Bacillati</taxon>
        <taxon>Actinomycetota</taxon>
        <taxon>Actinomycetes</taxon>
        <taxon>Kitasatosporales</taxon>
        <taxon>Streptomycetaceae</taxon>
        <taxon>Streptacidiphilus</taxon>
    </lineage>
</organism>
<sequence length="1007" mass="104506">MFPRTTLRRAVAATITAGLAAALTIAAGPTTTAHATTHAATLSTAWHNGAFSQNVAGVVGRSDIVIGRANTADTQYLPLGNGTLGVAAWAADGFTAQLNRSDTMPDRKSPGQVQIPGLAAMTTAPDFKATLDVYDGVLNESGGGMTAKVWVASNKDELVVDVTGADPATAQTATVHLWSGRTPTAAASGGIGTLAETWVDNTELGSSGKTFGSLAAITAGGRDVAATVVDPTSVQVSFKPHKDGSFRVVVGAPHWTGGNAATTASRLLRPDATTPGASLLKAQARHWNSYWNGTGLMEISSADGSGEYLENLRTLYLYAEAASMGGEYGGSQAGVADMFNFDQDHQDWYPAGFWLWNLRAEIATNMSSGNFAENLPTFDMYLKDLPAIKSWTTAQMGGKPGACVPETMRFNGNGWYAGGTGNASCSLAASPNYNAETITSGAEIALWVWQQYQDTKSLPFLQKYYPLMEQSATFLLAYQSVGADGYLHATANAHETQWNVTDPTTDLAADAALFPATIAAAKLLHTDPDLVTQLKKAQTEIEPYARTDAATHTQLLTAADDAAGTDVISDSYQPAAPLNNGENIGLEPVWPYGLIGDDSPLTALADRTYTSRPNNGGDWSMDSVDAARLGLADQVQTDLVSITERYQAYMAGTSSAFGGAPGDEPYLEQSATVGTALNEALATDYDGTLRFAPAWPKDWNVSGTVYVQNGSKVDVQVQNGTLTTAALIVGRTDTMTVRNPWAGQSGHAAKVVNGSTGALVLRPTTATTFNLPVKAGTSYLIEDTAAPTTSYQFAQVTGTAATTAKHLGPVQIGIDPPVRAPSLAAGFDNVGITADDNTAPGNYDGSQASYSQTALTDAGAAPGATVSSSGINFTMPDVAAGTPDNTVANGQIITFSGSGSTLGFLISGDYGSATGTGTLNYTDGTTQSYTLTAPDWFSTDPPAGGAVAVNSTYQNRPGNTSYQHTADIFSATVPVDPAKTLASVTLPAVGALAAGNPVLHVWALALN</sequence>
<name>A0ABV6VK85_9ACTN</name>
<reference evidence="1 2" key="1">
    <citation type="submission" date="2024-09" db="EMBL/GenBank/DDBJ databases">
        <authorList>
            <person name="Lee S.D."/>
        </authorList>
    </citation>
    <scope>NUCLEOTIDE SEQUENCE [LARGE SCALE GENOMIC DNA]</scope>
    <source>
        <strain evidence="1 2">N1-1</strain>
    </source>
</reference>
<dbReference type="SUPFAM" id="SSF48208">
    <property type="entry name" value="Six-hairpin glycosidases"/>
    <property type="match status" value="1"/>
</dbReference>
<keyword evidence="2" id="KW-1185">Reference proteome</keyword>
<accession>A0ABV6VK85</accession>
<dbReference type="Gene3D" id="1.50.10.10">
    <property type="match status" value="1"/>
</dbReference>